<comment type="similarity">
    <text evidence="7">Belongs to the binding-protein-dependent transport system permease family.</text>
</comment>
<dbReference type="NCBIfam" id="TIGR01097">
    <property type="entry name" value="PhnE"/>
    <property type="match status" value="1"/>
</dbReference>
<feature type="transmembrane region" description="Helical" evidence="7">
    <location>
        <begin position="72"/>
        <end position="99"/>
    </location>
</feature>
<dbReference type="PANTHER" id="PTHR30043:SF1">
    <property type="entry name" value="ABC TRANSPORT SYSTEM PERMEASE PROTEIN P69"/>
    <property type="match status" value="1"/>
</dbReference>
<dbReference type="InterPro" id="IPR035906">
    <property type="entry name" value="MetI-like_sf"/>
</dbReference>
<comment type="subcellular location">
    <subcellularLocation>
        <location evidence="1 7">Cell membrane</location>
        <topology evidence="1 7">Multi-pass membrane protein</topology>
    </subcellularLocation>
</comment>
<comment type="caution">
    <text evidence="9">The sequence shown here is derived from an EMBL/GenBank/DDBJ whole genome shotgun (WGS) entry which is preliminary data.</text>
</comment>
<name>A0ABX0JFJ8_9BACL</name>
<evidence type="ECO:0000256" key="6">
    <source>
        <dbReference type="ARBA" id="ARBA00023136"/>
    </source>
</evidence>
<feature type="domain" description="ABC transmembrane type-1" evidence="8">
    <location>
        <begin position="76"/>
        <end position="257"/>
    </location>
</feature>
<keyword evidence="2 7" id="KW-0813">Transport</keyword>
<dbReference type="CDD" id="cd06261">
    <property type="entry name" value="TM_PBP2"/>
    <property type="match status" value="1"/>
</dbReference>
<dbReference type="InterPro" id="IPR000515">
    <property type="entry name" value="MetI-like"/>
</dbReference>
<dbReference type="InterPro" id="IPR005769">
    <property type="entry name" value="PhnE/PtxC"/>
</dbReference>
<organism evidence="9 10">
    <name type="scientific">Paenibacillus agricola</name>
    <dbReference type="NCBI Taxonomy" id="2716264"/>
    <lineage>
        <taxon>Bacteria</taxon>
        <taxon>Bacillati</taxon>
        <taxon>Bacillota</taxon>
        <taxon>Bacilli</taxon>
        <taxon>Bacillales</taxon>
        <taxon>Paenibacillaceae</taxon>
        <taxon>Paenibacillus</taxon>
    </lineage>
</organism>
<dbReference type="Proteomes" id="UP001165962">
    <property type="component" value="Unassembled WGS sequence"/>
</dbReference>
<evidence type="ECO:0000256" key="4">
    <source>
        <dbReference type="ARBA" id="ARBA00022692"/>
    </source>
</evidence>
<sequence>MADLQRQGLVEYPQKPRKDPLLVGAAIFGAIFFVFCLIQLNFDYYKIFQGTLKFIASFAMMLPPNVSDWKEILLAGLVTLQVAIVGTVLAVISAFFLSFLAAENVSPRTAWFFKGLGSFLRAVPTLVWALIFIVAVGLGPFPGILAICVHAVGMLIKVFSQSIEEVDEGALEAMRATGAGWLQIMAQAVIPNVFTSFMAWSVFRLEIDIGEAVILGAVGAGGIGWEISNAMRAYEFDTVGFVALVIFIMVFSVEFFSNRLKIKIRRRG</sequence>
<evidence type="ECO:0000313" key="10">
    <source>
        <dbReference type="Proteomes" id="UP001165962"/>
    </source>
</evidence>
<keyword evidence="10" id="KW-1185">Reference proteome</keyword>
<keyword evidence="4 7" id="KW-0812">Transmembrane</keyword>
<evidence type="ECO:0000256" key="7">
    <source>
        <dbReference type="RuleBase" id="RU363032"/>
    </source>
</evidence>
<feature type="transmembrane region" description="Helical" evidence="7">
    <location>
        <begin position="111"/>
        <end position="135"/>
    </location>
</feature>
<evidence type="ECO:0000259" key="8">
    <source>
        <dbReference type="PROSITE" id="PS50928"/>
    </source>
</evidence>
<feature type="transmembrane region" description="Helical" evidence="7">
    <location>
        <begin position="238"/>
        <end position="257"/>
    </location>
</feature>
<protein>
    <submittedName>
        <fullName evidence="9">Phosphonate ABC transporter, permease protein PhnE</fullName>
    </submittedName>
</protein>
<keyword evidence="5 7" id="KW-1133">Transmembrane helix</keyword>
<feature type="transmembrane region" description="Helical" evidence="7">
    <location>
        <begin position="181"/>
        <end position="203"/>
    </location>
</feature>
<dbReference type="SUPFAM" id="SSF161098">
    <property type="entry name" value="MetI-like"/>
    <property type="match status" value="1"/>
</dbReference>
<reference evidence="9" key="1">
    <citation type="submission" date="2020-03" db="EMBL/GenBank/DDBJ databases">
        <title>Draft sequencing of Paenibacilllus sp. S3N08.</title>
        <authorList>
            <person name="Kim D.-U."/>
        </authorList>
    </citation>
    <scope>NUCLEOTIDE SEQUENCE</scope>
    <source>
        <strain evidence="9">S3N08</strain>
    </source>
</reference>
<dbReference type="Pfam" id="PF00528">
    <property type="entry name" value="BPD_transp_1"/>
    <property type="match status" value="1"/>
</dbReference>
<accession>A0ABX0JFJ8</accession>
<keyword evidence="6 7" id="KW-0472">Membrane</keyword>
<dbReference type="EMBL" id="JAAOIW010000016">
    <property type="protein sequence ID" value="NHN34165.1"/>
    <property type="molecule type" value="Genomic_DNA"/>
</dbReference>
<evidence type="ECO:0000256" key="1">
    <source>
        <dbReference type="ARBA" id="ARBA00004651"/>
    </source>
</evidence>
<evidence type="ECO:0000256" key="5">
    <source>
        <dbReference type="ARBA" id="ARBA00022989"/>
    </source>
</evidence>
<gene>
    <name evidence="9" type="primary">phnE</name>
    <name evidence="9" type="ORF">G9U52_30560</name>
</gene>
<keyword evidence="3" id="KW-1003">Cell membrane</keyword>
<evidence type="ECO:0000313" key="9">
    <source>
        <dbReference type="EMBL" id="NHN34165.1"/>
    </source>
</evidence>
<feature type="transmembrane region" description="Helical" evidence="7">
    <location>
        <begin position="21"/>
        <end position="42"/>
    </location>
</feature>
<evidence type="ECO:0000256" key="3">
    <source>
        <dbReference type="ARBA" id="ARBA00022475"/>
    </source>
</evidence>
<dbReference type="PANTHER" id="PTHR30043">
    <property type="entry name" value="PHOSPHONATES TRANSPORT SYSTEM PERMEASE PROTEIN"/>
    <property type="match status" value="1"/>
</dbReference>
<dbReference type="PROSITE" id="PS50928">
    <property type="entry name" value="ABC_TM1"/>
    <property type="match status" value="1"/>
</dbReference>
<proteinExistence type="inferred from homology"/>
<evidence type="ECO:0000256" key="2">
    <source>
        <dbReference type="ARBA" id="ARBA00022448"/>
    </source>
</evidence>
<dbReference type="Gene3D" id="1.10.3720.10">
    <property type="entry name" value="MetI-like"/>
    <property type="match status" value="1"/>
</dbReference>